<dbReference type="Gene3D" id="3.30.420.10">
    <property type="entry name" value="Ribonuclease H-like superfamily/Ribonuclease H"/>
    <property type="match status" value="1"/>
</dbReference>
<dbReference type="InterPro" id="IPR036397">
    <property type="entry name" value="RNaseH_sf"/>
</dbReference>
<protein>
    <recommendedName>
        <fullName evidence="1">RNase H type-1 domain-containing protein</fullName>
    </recommendedName>
</protein>
<comment type="caution">
    <text evidence="2">The sequence shown here is derived from an EMBL/GenBank/DDBJ whole genome shotgun (WGS) entry which is preliminary data.</text>
</comment>
<proteinExistence type="predicted"/>
<evidence type="ECO:0000313" key="2">
    <source>
        <dbReference type="EMBL" id="KAK9100202.1"/>
    </source>
</evidence>
<gene>
    <name evidence="2" type="ORF">Scep_023632</name>
</gene>
<dbReference type="PANTHER" id="PTHR47723">
    <property type="entry name" value="OS05G0353850 PROTEIN"/>
    <property type="match status" value="1"/>
</dbReference>
<dbReference type="Proteomes" id="UP001419268">
    <property type="component" value="Unassembled WGS sequence"/>
</dbReference>
<dbReference type="AlphaFoldDB" id="A0AAP0F0G9"/>
<dbReference type="Pfam" id="PF13456">
    <property type="entry name" value="RVT_3"/>
    <property type="match status" value="1"/>
</dbReference>
<name>A0AAP0F0G9_9MAGN</name>
<feature type="domain" description="RNase H type-1" evidence="1">
    <location>
        <begin position="75"/>
        <end position="205"/>
    </location>
</feature>
<keyword evidence="3" id="KW-1185">Reference proteome</keyword>
<dbReference type="PROSITE" id="PS50879">
    <property type="entry name" value="RNASE_H_1"/>
    <property type="match status" value="1"/>
</dbReference>
<dbReference type="InterPro" id="IPR012337">
    <property type="entry name" value="RNaseH-like_sf"/>
</dbReference>
<accession>A0AAP0F0G9</accession>
<sequence length="236" mass="26671">MTLYYSTILSTNCKHFFGYAVWASISYRWIWKLPGPQKFRLFIWLCDNSSGRGEMSPIRFLTVLWTVWTTRNPSVINWVKMNTDGAAKGNPGLSSFGGVIRNSIGGWELGFMGKISYASNLVAELWAIREGLQIAWEFGYRHLIVESDSTVALQLLTSQDTNFHPADTLVRDCKALICRQWAIKLQHVFREANQVADGLANLISSNANSLYVLTNPPSRIKDALLADVRGTLFQRM</sequence>
<dbReference type="InterPro" id="IPR044730">
    <property type="entry name" value="RNase_H-like_dom_plant"/>
</dbReference>
<evidence type="ECO:0000313" key="3">
    <source>
        <dbReference type="Proteomes" id="UP001419268"/>
    </source>
</evidence>
<dbReference type="GO" id="GO:0004523">
    <property type="term" value="F:RNA-DNA hybrid ribonuclease activity"/>
    <property type="evidence" value="ECO:0007669"/>
    <property type="project" value="InterPro"/>
</dbReference>
<dbReference type="InterPro" id="IPR053151">
    <property type="entry name" value="RNase_H-like"/>
</dbReference>
<dbReference type="CDD" id="cd06222">
    <property type="entry name" value="RNase_H_like"/>
    <property type="match status" value="1"/>
</dbReference>
<evidence type="ECO:0000259" key="1">
    <source>
        <dbReference type="PROSITE" id="PS50879"/>
    </source>
</evidence>
<dbReference type="GO" id="GO:0003676">
    <property type="term" value="F:nucleic acid binding"/>
    <property type="evidence" value="ECO:0007669"/>
    <property type="project" value="InterPro"/>
</dbReference>
<dbReference type="PANTHER" id="PTHR47723:SF19">
    <property type="entry name" value="POLYNUCLEOTIDYL TRANSFERASE, RIBONUCLEASE H-LIKE SUPERFAMILY PROTEIN"/>
    <property type="match status" value="1"/>
</dbReference>
<organism evidence="2 3">
    <name type="scientific">Stephania cephalantha</name>
    <dbReference type="NCBI Taxonomy" id="152367"/>
    <lineage>
        <taxon>Eukaryota</taxon>
        <taxon>Viridiplantae</taxon>
        <taxon>Streptophyta</taxon>
        <taxon>Embryophyta</taxon>
        <taxon>Tracheophyta</taxon>
        <taxon>Spermatophyta</taxon>
        <taxon>Magnoliopsida</taxon>
        <taxon>Ranunculales</taxon>
        <taxon>Menispermaceae</taxon>
        <taxon>Menispermoideae</taxon>
        <taxon>Cissampelideae</taxon>
        <taxon>Stephania</taxon>
    </lineage>
</organism>
<dbReference type="EMBL" id="JBBNAG010000010">
    <property type="protein sequence ID" value="KAK9100202.1"/>
    <property type="molecule type" value="Genomic_DNA"/>
</dbReference>
<dbReference type="SUPFAM" id="SSF53098">
    <property type="entry name" value="Ribonuclease H-like"/>
    <property type="match status" value="1"/>
</dbReference>
<dbReference type="InterPro" id="IPR002156">
    <property type="entry name" value="RNaseH_domain"/>
</dbReference>
<reference evidence="2 3" key="1">
    <citation type="submission" date="2024-01" db="EMBL/GenBank/DDBJ databases">
        <title>Genome assemblies of Stephania.</title>
        <authorList>
            <person name="Yang L."/>
        </authorList>
    </citation>
    <scope>NUCLEOTIDE SEQUENCE [LARGE SCALE GENOMIC DNA]</scope>
    <source>
        <strain evidence="2">JXDWG</strain>
        <tissue evidence="2">Leaf</tissue>
    </source>
</reference>